<comment type="similarity">
    <text evidence="21 22">In the 3rd section; belongs to the shikimate kinase family.</text>
</comment>
<feature type="binding site" evidence="21">
    <location>
        <begin position="887"/>
        <end position="894"/>
    </location>
    <ligand>
        <name>ATP</name>
        <dbReference type="ChEBI" id="CHEBI:30616"/>
    </ligand>
</feature>
<dbReference type="Proteomes" id="UP000803884">
    <property type="component" value="Unassembled WGS sequence"/>
</dbReference>
<dbReference type="EC" id="2.5.1.19" evidence="21"/>
<dbReference type="GO" id="GO:0008652">
    <property type="term" value="P:amino acid biosynthetic process"/>
    <property type="evidence" value="ECO:0007669"/>
    <property type="project" value="UniProtKB-KW"/>
</dbReference>
<evidence type="ECO:0000259" key="23">
    <source>
        <dbReference type="Pfam" id="PF00275"/>
    </source>
</evidence>
<dbReference type="InterPro" id="IPR013785">
    <property type="entry name" value="Aldolase_TIM"/>
</dbReference>
<keyword evidence="17 21" id="KW-0511">Multifunctional enzyme</keyword>
<evidence type="ECO:0000256" key="11">
    <source>
        <dbReference type="ARBA" id="ARBA00022833"/>
    </source>
</evidence>
<proteinExistence type="inferred from homology"/>
<dbReference type="InterPro" id="IPR041121">
    <property type="entry name" value="SDH_C"/>
</dbReference>
<dbReference type="GO" id="GO:0003856">
    <property type="term" value="F:3-dehydroquinate synthase activity"/>
    <property type="evidence" value="ECO:0007669"/>
    <property type="project" value="UniProtKB-UniRule"/>
</dbReference>
<feature type="binding site" evidence="21">
    <location>
        <position position="171"/>
    </location>
    <ligand>
        <name>NAD(+)</name>
        <dbReference type="ChEBI" id="CHEBI:57540"/>
    </ligand>
</feature>
<dbReference type="InterPro" id="IPR036291">
    <property type="entry name" value="NAD(P)-bd_dom_sf"/>
</dbReference>
<keyword evidence="7 21" id="KW-0808">Transferase</keyword>
<comment type="pathway">
    <text evidence="2 21 22">Metabolic intermediate biosynthesis; chorismate biosynthesis; chorismate from D-erythrose 4-phosphate and phosphoenolpyruvate: step 6/7.</text>
</comment>
<dbReference type="FunFam" id="3.40.50.1970:FF:000007">
    <property type="entry name" value="Pentafunctional AROM polypeptide"/>
    <property type="match status" value="1"/>
</dbReference>
<dbReference type="EC" id="4.2.1.10" evidence="21"/>
<comment type="pathway">
    <text evidence="21 22">Metabolic intermediate biosynthesis; chorismate biosynthesis; chorismate from D-erythrose 4-phosphate and phosphoenolpyruvate: step 3/7.</text>
</comment>
<dbReference type="PANTHER" id="PTHR21090">
    <property type="entry name" value="AROM/DEHYDROQUINATE SYNTHASE"/>
    <property type="match status" value="1"/>
</dbReference>
<dbReference type="PANTHER" id="PTHR21090:SF5">
    <property type="entry name" value="PENTAFUNCTIONAL AROM POLYPEPTIDE"/>
    <property type="match status" value="1"/>
</dbReference>
<keyword evidence="12 21" id="KW-0067">ATP-binding</keyword>
<comment type="catalytic activity">
    <reaction evidence="21 22">
        <text>7-phospho-2-dehydro-3-deoxy-D-arabino-heptonate = 3-dehydroquinate + phosphate</text>
        <dbReference type="Rhea" id="RHEA:21968"/>
        <dbReference type="ChEBI" id="CHEBI:32364"/>
        <dbReference type="ChEBI" id="CHEBI:43474"/>
        <dbReference type="ChEBI" id="CHEBI:58394"/>
        <dbReference type="EC" id="4.2.3.4"/>
    </reaction>
</comment>
<dbReference type="FunFam" id="3.65.10.10:FF:000007">
    <property type="entry name" value="Pentafunctional AROM polypeptide"/>
    <property type="match status" value="1"/>
</dbReference>
<dbReference type="Gene3D" id="1.20.1090.10">
    <property type="entry name" value="Dehydroquinate synthase-like - alpha domain"/>
    <property type="match status" value="1"/>
</dbReference>
<reference evidence="28 29" key="1">
    <citation type="journal article" date="2020" name="Microbiol. Resour. Announc.">
        <title>Draft Genome Sequence of a Cladosporium Species Isolated from the Mesophotic Ascidian Didemnum maculosum.</title>
        <authorList>
            <person name="Gioti A."/>
            <person name="Siaperas R."/>
            <person name="Nikolaivits E."/>
            <person name="Le Goff G."/>
            <person name="Ouazzani J."/>
            <person name="Kotoulas G."/>
            <person name="Topakas E."/>
        </authorList>
    </citation>
    <scope>NUCLEOTIDE SEQUENCE [LARGE SCALE GENOMIC DNA]</scope>
    <source>
        <strain evidence="28 29">TM138-S3</strain>
    </source>
</reference>
<evidence type="ECO:0000259" key="26">
    <source>
        <dbReference type="Pfam" id="PF18317"/>
    </source>
</evidence>
<comment type="similarity">
    <text evidence="21 22">In the 2nd section; belongs to the EPSP synthase family.</text>
</comment>
<keyword evidence="13 21" id="KW-0521">NADP</keyword>
<dbReference type="Gene3D" id="3.40.50.720">
    <property type="entry name" value="NAD(P)-binding Rossmann-like Domain"/>
    <property type="match status" value="1"/>
</dbReference>
<dbReference type="Gene3D" id="3.65.10.10">
    <property type="entry name" value="Enolpyruvate transferase domain"/>
    <property type="match status" value="2"/>
</dbReference>
<comment type="pathway">
    <text evidence="21 22">Metabolic intermediate biosynthesis; chorismate biosynthesis; chorismate from D-erythrose 4-phosphate and phosphoenolpyruvate: step 2/7.</text>
</comment>
<dbReference type="GO" id="GO:0004764">
    <property type="term" value="F:shikimate 3-dehydrogenase (NADP+) activity"/>
    <property type="evidence" value="ECO:0007669"/>
    <property type="project" value="UniProtKB-UniRule"/>
</dbReference>
<dbReference type="Pfam" id="PF24621">
    <property type="entry name" value="DHQS_C"/>
    <property type="match status" value="1"/>
</dbReference>
<keyword evidence="5 21" id="KW-0963">Cytoplasm</keyword>
<evidence type="ECO:0000259" key="27">
    <source>
        <dbReference type="Pfam" id="PF24621"/>
    </source>
</evidence>
<dbReference type="Pfam" id="PF00275">
    <property type="entry name" value="EPSP_synthase"/>
    <property type="match status" value="1"/>
</dbReference>
<evidence type="ECO:0000313" key="28">
    <source>
        <dbReference type="EMBL" id="KAL1586286.1"/>
    </source>
</evidence>
<evidence type="ECO:0000259" key="24">
    <source>
        <dbReference type="Pfam" id="PF01761"/>
    </source>
</evidence>
<evidence type="ECO:0000256" key="19">
    <source>
        <dbReference type="ARBA" id="ARBA00048567"/>
    </source>
</evidence>
<dbReference type="InterPro" id="IPR001381">
    <property type="entry name" value="DHquinase_I"/>
</dbReference>
<dbReference type="GO" id="GO:0005737">
    <property type="term" value="C:cytoplasm"/>
    <property type="evidence" value="ECO:0007669"/>
    <property type="project" value="UniProtKB-SubCell"/>
</dbReference>
<dbReference type="SUPFAM" id="SSF51735">
    <property type="entry name" value="NAD(P)-binding Rossmann-fold domains"/>
    <property type="match status" value="1"/>
</dbReference>
<feature type="binding site" evidence="21">
    <location>
        <position position="295"/>
    </location>
    <ligand>
        <name>Zn(2+)</name>
        <dbReference type="ChEBI" id="CHEBI:29105"/>
        <note>catalytic</note>
    </ligand>
</feature>
<evidence type="ECO:0000313" key="29">
    <source>
        <dbReference type="Proteomes" id="UP000803884"/>
    </source>
</evidence>
<comment type="pathway">
    <text evidence="21 22">Metabolic intermediate biosynthesis; chorismate biosynthesis; chorismate from D-erythrose 4-phosphate and phosphoenolpyruvate: step 4/7.</text>
</comment>
<comment type="subcellular location">
    <subcellularLocation>
        <location evidence="1 21 22">Cytoplasm</location>
    </subcellularLocation>
</comment>
<dbReference type="PROSITE" id="PS01028">
    <property type="entry name" value="DEHYDROQUINASE_I"/>
    <property type="match status" value="1"/>
</dbReference>
<keyword evidence="14 21" id="KW-0560">Oxidoreductase</keyword>
<organism evidence="28 29">
    <name type="scientific">Cladosporium halotolerans</name>
    <dbReference type="NCBI Taxonomy" id="1052096"/>
    <lineage>
        <taxon>Eukaryota</taxon>
        <taxon>Fungi</taxon>
        <taxon>Dikarya</taxon>
        <taxon>Ascomycota</taxon>
        <taxon>Pezizomycotina</taxon>
        <taxon>Dothideomycetes</taxon>
        <taxon>Dothideomycetidae</taxon>
        <taxon>Cladosporiales</taxon>
        <taxon>Cladosporiaceae</taxon>
        <taxon>Cladosporium</taxon>
    </lineage>
</organism>
<dbReference type="GO" id="GO:0003866">
    <property type="term" value="F:3-phosphoshikimate 1-carboxyvinyltransferase activity"/>
    <property type="evidence" value="ECO:0007669"/>
    <property type="project" value="UniProtKB-UniRule"/>
</dbReference>
<dbReference type="GO" id="GO:0005524">
    <property type="term" value="F:ATP binding"/>
    <property type="evidence" value="ECO:0007669"/>
    <property type="project" value="UniProtKB-UniRule"/>
</dbReference>
<feature type="active site" description="Schiff-base intermediate with substrate; for 3-dehydroquinate dehydratase activity" evidence="21">
    <location>
        <position position="1229"/>
    </location>
</feature>
<dbReference type="Gene3D" id="3.40.50.1970">
    <property type="match status" value="1"/>
</dbReference>
<dbReference type="FunFam" id="3.65.10.10:FF:000008">
    <property type="entry name" value="Pentafunctional AROM polypeptide"/>
    <property type="match status" value="1"/>
</dbReference>
<feature type="binding site" evidence="21">
    <location>
        <position position="258"/>
    </location>
    <ligand>
        <name>7-phospho-2-dehydro-3-deoxy-D-arabino-heptonate</name>
        <dbReference type="ChEBI" id="CHEBI:58394"/>
    </ligand>
</feature>
<feature type="binding site" evidence="21">
    <location>
        <position position="140"/>
    </location>
    <ligand>
        <name>7-phospho-2-dehydro-3-deoxy-D-arabino-heptonate</name>
        <dbReference type="ChEBI" id="CHEBI:58394"/>
    </ligand>
</feature>
<evidence type="ECO:0000256" key="14">
    <source>
        <dbReference type="ARBA" id="ARBA00023002"/>
    </source>
</evidence>
<dbReference type="SUPFAM" id="SSF53223">
    <property type="entry name" value="Aminoacid dehydrogenase-like, N-terminal domain"/>
    <property type="match status" value="1"/>
</dbReference>
<gene>
    <name evidence="28" type="ORF">WHR41_05546</name>
</gene>
<evidence type="ECO:0000256" key="9">
    <source>
        <dbReference type="ARBA" id="ARBA00022741"/>
    </source>
</evidence>
<dbReference type="InterPro" id="IPR036968">
    <property type="entry name" value="Enolpyruvate_Tfrase_sf"/>
</dbReference>
<feature type="domain" description="3-dehydroquinate synthase N-terminal" evidence="24">
    <location>
        <begin position="89"/>
        <end position="198"/>
    </location>
</feature>
<feature type="binding site" evidence="21">
    <location>
        <begin position="124"/>
        <end position="126"/>
    </location>
    <ligand>
        <name>NAD(+)</name>
        <dbReference type="ChEBI" id="CHEBI:57540"/>
    </ligand>
</feature>
<dbReference type="PIRSF" id="PIRSF000514">
    <property type="entry name" value="Pentafunct_AroM"/>
    <property type="match status" value="1"/>
</dbReference>
<feature type="binding site" evidence="21">
    <location>
        <begin position="93"/>
        <end position="96"/>
    </location>
    <ligand>
        <name>NAD(+)</name>
        <dbReference type="ChEBI" id="CHEBI:57540"/>
    </ligand>
</feature>
<evidence type="ECO:0000256" key="7">
    <source>
        <dbReference type="ARBA" id="ARBA00022679"/>
    </source>
</evidence>
<dbReference type="RefSeq" id="XP_069229391.1">
    <property type="nucleotide sequence ID" value="XM_069374151.1"/>
</dbReference>
<dbReference type="EC" id="1.1.1.25" evidence="21"/>
<comment type="caution">
    <text evidence="28">The sequence shown here is derived from an EMBL/GenBank/DDBJ whole genome shotgun (WGS) entry which is preliminary data.</text>
</comment>
<dbReference type="CDD" id="cd00502">
    <property type="entry name" value="DHQase_I"/>
    <property type="match status" value="1"/>
</dbReference>
<feature type="binding site" evidence="21">
    <location>
        <begin position="272"/>
        <end position="276"/>
    </location>
    <ligand>
        <name>7-phospho-2-dehydro-3-deoxy-D-arabino-heptonate</name>
        <dbReference type="ChEBI" id="CHEBI:58394"/>
    </ligand>
</feature>
<dbReference type="InterPro" id="IPR023000">
    <property type="entry name" value="Shikimate_kinase_CS"/>
</dbReference>
<feature type="binding site" evidence="21">
    <location>
        <position position="204"/>
    </location>
    <ligand>
        <name>Zn(2+)</name>
        <dbReference type="ChEBI" id="CHEBI:29105"/>
        <note>catalytic</note>
    </ligand>
</feature>
<dbReference type="SUPFAM" id="SSF52540">
    <property type="entry name" value="P-loop containing nucleoside triphosphate hydrolases"/>
    <property type="match status" value="1"/>
</dbReference>
<evidence type="ECO:0000256" key="4">
    <source>
        <dbReference type="ARBA" id="ARBA00009948"/>
    </source>
</evidence>
<feature type="region of interest" description="Shikimate dehydrogenase" evidence="21">
    <location>
        <begin position="1312"/>
        <end position="1607"/>
    </location>
</feature>
<feature type="binding site" evidence="21">
    <location>
        <position position="279"/>
    </location>
    <ligand>
        <name>7-phospho-2-dehydro-3-deoxy-D-arabino-heptonate</name>
        <dbReference type="ChEBI" id="CHEBI:58394"/>
    </ligand>
</feature>
<evidence type="ECO:0000256" key="5">
    <source>
        <dbReference type="ARBA" id="ARBA00022490"/>
    </source>
</evidence>
<dbReference type="InterPro" id="IPR056179">
    <property type="entry name" value="DHQS_C"/>
</dbReference>
<dbReference type="HAMAP" id="MF_03143">
    <property type="entry name" value="Pentafunct_AroM"/>
    <property type="match status" value="1"/>
</dbReference>
<comment type="similarity">
    <text evidence="21">In the N-terminal section; belongs to the sugar phosphate cyclases superfamily. Dehydroquinate synthase family.</text>
</comment>
<comment type="similarity">
    <text evidence="21 22">In the 4th section; belongs to the type-I 3-dehydroquinase family.</text>
</comment>
<evidence type="ECO:0000256" key="17">
    <source>
        <dbReference type="ARBA" id="ARBA00023268"/>
    </source>
</evidence>
<dbReference type="SUPFAM" id="SSF55205">
    <property type="entry name" value="EPT/RTPC-like"/>
    <property type="match status" value="1"/>
</dbReference>
<dbReference type="CDD" id="cd01556">
    <property type="entry name" value="EPSP_synthase"/>
    <property type="match status" value="1"/>
</dbReference>
<keyword evidence="10 21" id="KW-0418">Kinase</keyword>
<evidence type="ECO:0000256" key="12">
    <source>
        <dbReference type="ARBA" id="ARBA00022840"/>
    </source>
</evidence>
<comment type="catalytic activity">
    <reaction evidence="19 21 22">
        <text>shikimate + ATP = 3-phosphoshikimate + ADP + H(+)</text>
        <dbReference type="Rhea" id="RHEA:13121"/>
        <dbReference type="ChEBI" id="CHEBI:15378"/>
        <dbReference type="ChEBI" id="CHEBI:30616"/>
        <dbReference type="ChEBI" id="CHEBI:36208"/>
        <dbReference type="ChEBI" id="CHEBI:145989"/>
        <dbReference type="ChEBI" id="CHEBI:456216"/>
        <dbReference type="EC" id="2.7.1.71"/>
    </reaction>
</comment>
<evidence type="ECO:0000256" key="20">
    <source>
        <dbReference type="ARBA" id="ARBA00054455"/>
    </source>
</evidence>
<dbReference type="InterPro" id="IPR031322">
    <property type="entry name" value="Shikimate/glucono_kinase"/>
</dbReference>
<sequence>MAVPNGTASTATKVPILGKESIIVDYGLWNNYIARDLLENIVTSTYVLVCDENLAKLDYVPAFTKKFEEEREKLGKTAEDTRLLVYDRVRPGETSKSRKTKADVEDWLLKQGCTRDTVILALGGGVVGDMIGFVAATYMRGVRFVQIPTSLLAMVDSSIGGKTAIDVPMGKNLIGSFWQPERIYIDLAFLETLDKRQVCNGMAEVVKTAAIWDEKEFERLEDGADAIMAALEKPAGPGRFEGIEEVFKRIVLGSARVKAEVVSADEREGGLRNLLNFGHSIGHAYEAIWTPEILHGECVAVGMVKEAELARYLGVLPPGAVARLTKAISSYGLPTSPSDKFITKKTHKQCPTEELLHRMAVDKKNAGSKKKIVLLSAIGKCYEPQATKVADKDIRIPLSSSVLVKPGVPKGLNVSCKPPGSKSISNRVLLLAALSKGKCRIGNLLHSDDTQYMLSAISKLGGATYGWEDEGKVLVLNGNGGALKASPEEIYIGNAGTASRFLTTALSLAHATPEASHTVLTGNARMQERPQGPLVDALRSNGVSIDYIGKPGSQSLPVRIASTGGFEGGDIELTAKVSSQYVSSILMCAPYAKNPVTLRLVGGKVISQAYIDMTITMMASFGVQVTRSKTEANVYHVPKQPYQSPAEYEVESDASSATYPLAMAAITGTTCTVPNIGSASLQGDARFAVDVLKPMGCSVEQTETSTTVTGPPMGELAPIPEVDMEPMTDAFLTACVLAAVAKPGKQGATTRITGIANQRQKECNRIKAMYDELAKFGVTCRELEDGIEVDGRGMDIQQANDYIHCYDDHRVAMSFAVLASVAPKQTLVTERECTGKTWPGWWDVQHQTFGVEMEGTEPEHHQQNGAVQNSTGKLAPGEIKKSIFIVGMRGAGKTTCGQWASKILGWPVVDLDTELEQNEGMTIPEMLKDNDWAGFRERELNLLKKVMREKPEGYIFATGGGVVETTEARKLLKDWTKEGMVLMVTRDIKLVMDFLQIDKTRPAYVEDMMGVYLRRKPWFEEISNLHFHSQTVDPSQIIAGWSSPLDDFERFLWTMTGRKSAIQKIKAKQHSFFVSLTAPRMDQIVHLLPDVTTGVDAIELRADLLADPKSAEGLPTPDYLIDQVALLRASTTLPLIFTLRTVSQGGRFPDKDLKGALELYRVALRMGFDFADLELTAPQELKDFVLSHRKMCTIIASHHDPKGTLSWADDAADWIPHFDAAREYGDIVKLVGVAKNSDDNDDLKAFKKRIAYELPDLPLIAMNMGEAGKMSRVTNAFMTPVSHPALPAKAAPGQLSATDIRKVLGLVGEIVPKEFTIFGSPIAHSRSPALHNTLFDLSGLPHTYGRHEATNAADVKSIIRSPNFGGGSVTIPLKLDIMPLLDEIDPAAKTIGAVNTIVCTPNSTSSPTLVGHNTDWQGMILALRNAGAAASSTARPEPGMVIGGGGTARAAIYALKNMGYSPIYLVGRNKAKLTDLASAFDDSYHVRLLASDEDARALKPAEYPVVAVGTIPGDSPIDPSMREILCHIFQASAPSITGVNSGGAKVLLEMAYKPAVTSLMQLASNSGWKSIPGLEALVGQGIHQFRLWTDIVPTYTVCRDAVMGKTE</sequence>
<feature type="binding site" evidence="21">
    <location>
        <position position="200"/>
    </location>
    <ligand>
        <name>NAD(+)</name>
        <dbReference type="ChEBI" id="CHEBI:57540"/>
    </ligand>
</feature>
<dbReference type="Pfam" id="PF08501">
    <property type="entry name" value="Shikimate_dh_N"/>
    <property type="match status" value="1"/>
</dbReference>
<dbReference type="InterPro" id="IPR023193">
    <property type="entry name" value="EPSP_synthase_CS"/>
</dbReference>
<dbReference type="InterPro" id="IPR030960">
    <property type="entry name" value="DHQS/DOIS_N"/>
</dbReference>
<evidence type="ECO:0000256" key="1">
    <source>
        <dbReference type="ARBA" id="ARBA00004496"/>
    </source>
</evidence>
<dbReference type="PROSITE" id="PS00885">
    <property type="entry name" value="EPSP_SYNTHASE_2"/>
    <property type="match status" value="1"/>
</dbReference>
<dbReference type="NCBIfam" id="TIGR01093">
    <property type="entry name" value="aroD"/>
    <property type="match status" value="1"/>
</dbReference>
<keyword evidence="15 21" id="KW-0057">Aromatic amino acid biosynthesis</keyword>
<dbReference type="Gene3D" id="3.40.50.10860">
    <property type="entry name" value="Leucine Dehydrogenase, chain A, domain 1"/>
    <property type="match status" value="1"/>
</dbReference>
<name>A0AB34KR75_9PEZI</name>
<dbReference type="GeneID" id="96006989"/>
<dbReference type="HAMAP" id="MF_00109">
    <property type="entry name" value="Shikimate_kinase"/>
    <property type="match status" value="1"/>
</dbReference>
<dbReference type="InterPro" id="IPR010110">
    <property type="entry name" value="Shikimate_DH_AroM-type"/>
</dbReference>
<feature type="active site" description="Proton acceptor; for 3-dehydroquinate synthase activity" evidence="21">
    <location>
        <position position="283"/>
    </location>
</feature>
<dbReference type="HAMAP" id="MF_00210">
    <property type="entry name" value="EPSP_synth"/>
    <property type="match status" value="1"/>
</dbReference>
<evidence type="ECO:0000256" key="3">
    <source>
        <dbReference type="ARBA" id="ARBA00004842"/>
    </source>
</evidence>
<dbReference type="PROSITE" id="PS00104">
    <property type="entry name" value="EPSP_SYNTHASE_1"/>
    <property type="match status" value="1"/>
</dbReference>
<dbReference type="InterPro" id="IPR008289">
    <property type="entry name" value="Pentafunct_AroM"/>
</dbReference>
<protein>
    <recommendedName>
        <fullName evidence="21">Pentafunctional AROM polypeptide</fullName>
    </recommendedName>
    <domain>
        <recommendedName>
            <fullName evidence="21">3-dehydroquinate synthase</fullName>
            <shortName evidence="21">DHQS</shortName>
            <ecNumber evidence="21">4.2.3.4</ecNumber>
        </recommendedName>
    </domain>
    <domain>
        <recommendedName>
            <fullName evidence="21">3-phosphoshikimate 1-carboxyvinyltransferase</fullName>
            <ecNumber evidence="21">2.5.1.19</ecNumber>
        </recommendedName>
        <alternativeName>
            <fullName evidence="21">5-enolpyruvylshikimate-3-phosphate synthase</fullName>
            <shortName evidence="21">EPSP synthase</shortName>
            <shortName evidence="21">EPSPS</shortName>
        </alternativeName>
    </domain>
    <domain>
        <recommendedName>
            <fullName evidence="21">Shikimate kinase</fullName>
            <shortName evidence="21">SK</shortName>
            <ecNumber evidence="21">2.7.1.71</ecNumber>
        </recommendedName>
    </domain>
    <domain>
        <recommendedName>
            <fullName evidence="21">3-dehydroquinate dehydratase</fullName>
            <shortName evidence="21">3-dehydroquinase</shortName>
            <ecNumber evidence="21">4.2.1.10</ecNumber>
        </recommendedName>
    </domain>
    <domain>
        <recommendedName>
            <fullName evidence="21">Shikimate dehydrogenase</fullName>
            <ecNumber evidence="21">1.1.1.25</ecNumber>
        </recommendedName>
    </domain>
</protein>
<dbReference type="SUPFAM" id="SSF56796">
    <property type="entry name" value="Dehydroquinate synthase-like"/>
    <property type="match status" value="1"/>
</dbReference>
<feature type="region of interest" description="3-dehydroquinate synthase" evidence="21">
    <location>
        <begin position="1"/>
        <end position="391"/>
    </location>
</feature>
<dbReference type="GO" id="GO:0046872">
    <property type="term" value="F:metal ion binding"/>
    <property type="evidence" value="ECO:0007669"/>
    <property type="project" value="UniProtKB-UniRule"/>
</dbReference>
<evidence type="ECO:0000256" key="8">
    <source>
        <dbReference type="ARBA" id="ARBA00022723"/>
    </source>
</evidence>
<comment type="catalytic activity">
    <reaction evidence="21 22">
        <text>shikimate + NADP(+) = 3-dehydroshikimate + NADPH + H(+)</text>
        <dbReference type="Rhea" id="RHEA:17737"/>
        <dbReference type="ChEBI" id="CHEBI:15378"/>
        <dbReference type="ChEBI" id="CHEBI:16630"/>
        <dbReference type="ChEBI" id="CHEBI:36208"/>
        <dbReference type="ChEBI" id="CHEBI:57783"/>
        <dbReference type="ChEBI" id="CHEBI:58349"/>
        <dbReference type="EC" id="1.1.1.25"/>
    </reaction>
</comment>
<evidence type="ECO:0000256" key="21">
    <source>
        <dbReference type="HAMAP-Rule" id="MF_03143"/>
    </source>
</evidence>
<dbReference type="InterPro" id="IPR013708">
    <property type="entry name" value="Shikimate_DH-bd_N"/>
</dbReference>
<dbReference type="Pfam" id="PF01487">
    <property type="entry name" value="DHquinase_I"/>
    <property type="match status" value="1"/>
</dbReference>
<dbReference type="InterPro" id="IPR016037">
    <property type="entry name" value="DHQ_synth_AroB"/>
</dbReference>
<feature type="binding site" evidence="21">
    <location>
        <position position="363"/>
    </location>
    <ligand>
        <name>7-phospho-2-dehydro-3-deoxy-D-arabino-heptonate</name>
        <dbReference type="ChEBI" id="CHEBI:58394"/>
    </ligand>
</feature>
<feature type="binding site" evidence="21">
    <location>
        <position position="129"/>
    </location>
    <ligand>
        <name>NAD(+)</name>
        <dbReference type="ChEBI" id="CHEBI:57540"/>
    </ligand>
</feature>
<dbReference type="PRINTS" id="PR01100">
    <property type="entry name" value="SHIKIMTKNASE"/>
</dbReference>
<feature type="binding site" evidence="21">
    <location>
        <position position="295"/>
    </location>
    <ligand>
        <name>7-phospho-2-dehydro-3-deoxy-D-arabino-heptonate</name>
        <dbReference type="ChEBI" id="CHEBI:58394"/>
    </ligand>
</feature>
<dbReference type="InterPro" id="IPR001986">
    <property type="entry name" value="Enolpyruvate_Tfrase_dom"/>
</dbReference>
<dbReference type="InterPro" id="IPR046346">
    <property type="entry name" value="Aminoacid_DH-like_N_sf"/>
</dbReference>
<dbReference type="GO" id="GO:0009423">
    <property type="term" value="P:chorismate biosynthetic process"/>
    <property type="evidence" value="ECO:0007669"/>
    <property type="project" value="UniProtKB-UniRule"/>
</dbReference>
<feature type="active site" description="Proton acceptor; for 3-dehydroquinate dehydratase activity" evidence="21">
    <location>
        <position position="1199"/>
    </location>
</feature>
<feature type="domain" description="Enolpyruvate transferase" evidence="23">
    <location>
        <begin position="412"/>
        <end position="844"/>
    </location>
</feature>
<feature type="binding site" evidence="21">
    <location>
        <position position="156"/>
    </location>
    <ligand>
        <name>7-phospho-2-dehydro-3-deoxy-D-arabino-heptonate</name>
        <dbReference type="ChEBI" id="CHEBI:58394"/>
    </ligand>
</feature>
<dbReference type="GO" id="GO:0004765">
    <property type="term" value="F:shikimate kinase activity"/>
    <property type="evidence" value="ECO:0007669"/>
    <property type="project" value="UniProtKB-UniRule"/>
</dbReference>
<feature type="domain" description="Shikimate dehydrogenase substrate binding N-terminal" evidence="25">
    <location>
        <begin position="1317"/>
        <end position="1397"/>
    </location>
</feature>
<evidence type="ECO:0000259" key="25">
    <source>
        <dbReference type="Pfam" id="PF08501"/>
    </source>
</evidence>
<dbReference type="SUPFAM" id="SSF51569">
    <property type="entry name" value="Aldolase"/>
    <property type="match status" value="1"/>
</dbReference>
<feature type="binding site" evidence="21">
    <location>
        <begin position="204"/>
        <end position="207"/>
    </location>
    <ligand>
        <name>7-phospho-2-dehydro-3-deoxy-D-arabino-heptonate</name>
        <dbReference type="ChEBI" id="CHEBI:58394"/>
    </ligand>
</feature>
<comment type="cofactor">
    <cofactor evidence="21 22">
        <name>Zn(2+)</name>
        <dbReference type="ChEBI" id="CHEBI:29105"/>
    </cofactor>
    <text evidence="21 22">Binds 2 Zn(2+) ions per subunit.</text>
</comment>
<dbReference type="NCBIfam" id="TIGR01356">
    <property type="entry name" value="aroA"/>
    <property type="match status" value="1"/>
</dbReference>
<comment type="caution">
    <text evidence="21">Lacks conserved residue(s) required for the propagation of feature annotation.</text>
</comment>
<evidence type="ECO:0000256" key="2">
    <source>
        <dbReference type="ARBA" id="ARBA00004811"/>
    </source>
</evidence>
<dbReference type="CDD" id="cd08195">
    <property type="entry name" value="DHQS"/>
    <property type="match status" value="1"/>
</dbReference>
<dbReference type="FunFam" id="3.20.20.70:FF:000135">
    <property type="entry name" value="Pentafunctional AROM polypeptide"/>
    <property type="match status" value="1"/>
</dbReference>
<evidence type="ECO:0000256" key="18">
    <source>
        <dbReference type="ARBA" id="ARBA00044633"/>
    </source>
</evidence>
<dbReference type="Pfam" id="PF18317">
    <property type="entry name" value="SDH_C"/>
    <property type="match status" value="1"/>
</dbReference>
<keyword evidence="11 21" id="KW-0862">Zinc</keyword>
<feature type="binding site" evidence="21">
    <location>
        <position position="172"/>
    </location>
    <ligand>
        <name>7-phospho-2-dehydro-3-deoxy-D-arabino-heptonate</name>
        <dbReference type="ChEBI" id="CHEBI:58394"/>
    </ligand>
</feature>
<dbReference type="InterPro" id="IPR013792">
    <property type="entry name" value="RNA3'P_cycl/enolpyr_Trfase_a/b"/>
</dbReference>
<keyword evidence="6 21" id="KW-0028">Amino-acid biosynthesis</keyword>
<dbReference type="InterPro" id="IPR000623">
    <property type="entry name" value="Shikimate_kinase/TSH1"/>
</dbReference>
<feature type="active site" description="For EPSP synthase activity" evidence="21">
    <location>
        <position position="833"/>
    </location>
</feature>
<dbReference type="NCBIfam" id="TIGR01809">
    <property type="entry name" value="Shik-DH-AROM"/>
    <property type="match status" value="1"/>
</dbReference>
<comment type="subunit">
    <text evidence="21 22">Homodimer.</text>
</comment>
<comment type="catalytic activity">
    <reaction evidence="18">
        <text>3-phosphoshikimate + phosphoenolpyruvate = 5-O-(1-carboxyvinyl)-3-phosphoshikimate + phosphate</text>
        <dbReference type="Rhea" id="RHEA:21256"/>
        <dbReference type="ChEBI" id="CHEBI:43474"/>
        <dbReference type="ChEBI" id="CHEBI:57701"/>
        <dbReference type="ChEBI" id="CHEBI:58702"/>
        <dbReference type="ChEBI" id="CHEBI:145989"/>
        <dbReference type="EC" id="2.5.1.19"/>
    </reaction>
    <physiologicalReaction direction="left-to-right" evidence="18">
        <dbReference type="Rhea" id="RHEA:21257"/>
    </physiologicalReaction>
</comment>
<accession>A0AB34KR75</accession>
<dbReference type="GO" id="GO:0009073">
    <property type="term" value="P:aromatic amino acid family biosynthetic process"/>
    <property type="evidence" value="ECO:0007669"/>
    <property type="project" value="UniProtKB-UniRule"/>
</dbReference>
<dbReference type="CDD" id="cd01065">
    <property type="entry name" value="NAD_bind_Shikimate_DH"/>
    <property type="match status" value="1"/>
</dbReference>
<keyword evidence="9 21" id="KW-0547">Nucleotide-binding</keyword>
<dbReference type="InterPro" id="IPR027417">
    <property type="entry name" value="P-loop_NTPase"/>
</dbReference>
<keyword evidence="29" id="KW-1185">Reference proteome</keyword>
<feature type="domain" description="SDH C-terminal" evidence="26">
    <location>
        <begin position="1573"/>
        <end position="1603"/>
    </location>
</feature>
<dbReference type="Pfam" id="PF01761">
    <property type="entry name" value="DHQ_synthase"/>
    <property type="match status" value="1"/>
</dbReference>
<dbReference type="InterPro" id="IPR018508">
    <property type="entry name" value="3-dehydroquinate_DH_AS"/>
</dbReference>
<dbReference type="EC" id="4.2.3.4" evidence="21"/>
<dbReference type="EMBL" id="JAAQHG020000015">
    <property type="protein sequence ID" value="KAL1586286.1"/>
    <property type="molecule type" value="Genomic_DNA"/>
</dbReference>
<dbReference type="CDD" id="cd00464">
    <property type="entry name" value="SK"/>
    <property type="match status" value="1"/>
</dbReference>
<comment type="pathway">
    <text evidence="3 21 22">Metabolic intermediate biosynthesis; chorismate biosynthesis; chorismate from D-erythrose 4-phosphate and phosphoenolpyruvate: step 5/7.</text>
</comment>
<dbReference type="NCBIfam" id="TIGR01357">
    <property type="entry name" value="aroB"/>
    <property type="match status" value="1"/>
</dbReference>
<evidence type="ECO:0000256" key="10">
    <source>
        <dbReference type="ARBA" id="ARBA00022777"/>
    </source>
</evidence>
<dbReference type="FunFam" id="1.20.1090.10:FF:000007">
    <property type="entry name" value="Pentafunctional AROM polypeptide"/>
    <property type="match status" value="1"/>
</dbReference>
<evidence type="ECO:0000256" key="16">
    <source>
        <dbReference type="ARBA" id="ARBA00023239"/>
    </source>
</evidence>
<evidence type="ECO:0000256" key="13">
    <source>
        <dbReference type="ARBA" id="ARBA00022857"/>
    </source>
</evidence>
<keyword evidence="16 21" id="KW-0456">Lyase</keyword>
<feature type="active site" description="Proton acceptor; for 3-dehydroquinate synthase activity" evidence="21">
    <location>
        <position position="268"/>
    </location>
</feature>
<feature type="binding site" evidence="21">
    <location>
        <begin position="189"/>
        <end position="192"/>
    </location>
    <ligand>
        <name>NAD(+)</name>
        <dbReference type="ChEBI" id="CHEBI:57540"/>
    </ligand>
</feature>
<dbReference type="Gene3D" id="3.20.20.70">
    <property type="entry name" value="Aldolase class I"/>
    <property type="match status" value="1"/>
</dbReference>
<feature type="domain" description="3-dehydroquinate synthase C-terminal" evidence="27">
    <location>
        <begin position="201"/>
        <end position="365"/>
    </location>
</feature>
<dbReference type="GO" id="GO:0003855">
    <property type="term" value="F:3-dehydroquinate dehydratase activity"/>
    <property type="evidence" value="ECO:0007669"/>
    <property type="project" value="UniProtKB-UniRule"/>
</dbReference>
<evidence type="ECO:0000256" key="15">
    <source>
        <dbReference type="ARBA" id="ARBA00023141"/>
    </source>
</evidence>
<comment type="similarity">
    <text evidence="22">In the N-terminal section; belongs to the dehydroquinate synthase family.</text>
</comment>
<comment type="function">
    <text evidence="20 21 22">The AROM polypeptide catalyzes 5 consecutive enzymatic reactions in prechorismate polyaromatic amino acid biosynthesis.</text>
</comment>
<dbReference type="Pfam" id="PF01202">
    <property type="entry name" value="SKI"/>
    <property type="match status" value="1"/>
</dbReference>
<evidence type="ECO:0000256" key="22">
    <source>
        <dbReference type="PIRNR" id="PIRNR000514"/>
    </source>
</evidence>
<comment type="similarity">
    <text evidence="4">Belongs to the EPSP synthase family.</text>
</comment>
<feature type="binding site" evidence="21">
    <location>
        <begin position="149"/>
        <end position="150"/>
    </location>
    <ligand>
        <name>NAD(+)</name>
        <dbReference type="ChEBI" id="CHEBI:57540"/>
    </ligand>
</feature>
<comment type="similarity">
    <text evidence="21 22">In the C-terminal section; belongs to the shikimate dehydrogenase family.</text>
</comment>
<comment type="catalytic activity">
    <reaction evidence="21 22">
        <text>3-dehydroquinate = 3-dehydroshikimate + H2O</text>
        <dbReference type="Rhea" id="RHEA:21096"/>
        <dbReference type="ChEBI" id="CHEBI:15377"/>
        <dbReference type="ChEBI" id="CHEBI:16630"/>
        <dbReference type="ChEBI" id="CHEBI:32364"/>
        <dbReference type="EC" id="4.2.1.10"/>
    </reaction>
</comment>
<keyword evidence="8 21" id="KW-0479">Metal-binding</keyword>
<evidence type="ECO:0000256" key="6">
    <source>
        <dbReference type="ARBA" id="ARBA00022605"/>
    </source>
</evidence>
<feature type="binding site" evidence="21">
    <location>
        <position position="279"/>
    </location>
    <ligand>
        <name>Zn(2+)</name>
        <dbReference type="ChEBI" id="CHEBI:29105"/>
        <note>catalytic</note>
    </ligand>
</feature>
<dbReference type="Gene3D" id="3.40.50.300">
    <property type="entry name" value="P-loop containing nucleotide triphosphate hydrolases"/>
    <property type="match status" value="1"/>
</dbReference>
<dbReference type="EC" id="2.7.1.71" evidence="21"/>
<dbReference type="PROSITE" id="PS01128">
    <property type="entry name" value="SHIKIMATE_KINASE"/>
    <property type="match status" value="1"/>
</dbReference>
<dbReference type="InterPro" id="IPR006264">
    <property type="entry name" value="EPSP_synthase"/>
</dbReference>
<dbReference type="FunFam" id="3.40.50.300:FF:001256">
    <property type="entry name" value="Pentafunctional AROM polypeptide"/>
    <property type="match status" value="1"/>
</dbReference>
<feature type="binding site" evidence="21">
    <location>
        <position position="162"/>
    </location>
    <ligand>
        <name>7-phospho-2-dehydro-3-deoxy-D-arabino-heptonate</name>
        <dbReference type="ChEBI" id="CHEBI:58394"/>
    </ligand>
</feature>